<evidence type="ECO:0000256" key="3">
    <source>
        <dbReference type="ARBA" id="ARBA00029447"/>
    </source>
</evidence>
<dbReference type="InterPro" id="IPR007891">
    <property type="entry name" value="CHASE3"/>
</dbReference>
<evidence type="ECO:0000256" key="5">
    <source>
        <dbReference type="SAM" id="Coils"/>
    </source>
</evidence>
<feature type="transmembrane region" description="Helical" evidence="6">
    <location>
        <begin position="182"/>
        <end position="204"/>
    </location>
</feature>
<dbReference type="SMART" id="SM00304">
    <property type="entry name" value="HAMP"/>
    <property type="match status" value="2"/>
</dbReference>
<feature type="domain" description="HAMP" evidence="8">
    <location>
        <begin position="286"/>
        <end position="338"/>
    </location>
</feature>
<evidence type="ECO:0000313" key="10">
    <source>
        <dbReference type="Proteomes" id="UP000195766"/>
    </source>
</evidence>
<comment type="subcellular location">
    <subcellularLocation>
        <location evidence="1">Membrane</location>
    </subcellularLocation>
</comment>
<name>A0A1R4G7A7_BREDI</name>
<dbReference type="OrthoDB" id="7168157at2"/>
<keyword evidence="5" id="KW-0175">Coiled coil</keyword>
<protein>
    <submittedName>
        <fullName evidence="9">Methyl-accepting chemotaxis protein I (Serine chemoreceptor protein)</fullName>
    </submittedName>
</protein>
<dbReference type="GO" id="GO:0016020">
    <property type="term" value="C:membrane"/>
    <property type="evidence" value="ECO:0007669"/>
    <property type="project" value="UniProtKB-SubCell"/>
</dbReference>
<dbReference type="Proteomes" id="UP000195766">
    <property type="component" value="Unassembled WGS sequence"/>
</dbReference>
<dbReference type="InterPro" id="IPR051310">
    <property type="entry name" value="MCP_chemotaxis"/>
</dbReference>
<dbReference type="GO" id="GO:0006935">
    <property type="term" value="P:chemotaxis"/>
    <property type="evidence" value="ECO:0007669"/>
    <property type="project" value="UniProtKB-KW"/>
</dbReference>
<evidence type="ECO:0000313" key="9">
    <source>
        <dbReference type="EMBL" id="SJM64130.1"/>
    </source>
</evidence>
<evidence type="ECO:0000256" key="1">
    <source>
        <dbReference type="ARBA" id="ARBA00004370"/>
    </source>
</evidence>
<organism evidence="9 10">
    <name type="scientific">Brevundimonas diminuta 3F5N</name>
    <dbReference type="NCBI Taxonomy" id="1255603"/>
    <lineage>
        <taxon>Bacteria</taxon>
        <taxon>Pseudomonadati</taxon>
        <taxon>Pseudomonadota</taxon>
        <taxon>Alphaproteobacteria</taxon>
        <taxon>Caulobacterales</taxon>
        <taxon>Caulobacteraceae</taxon>
        <taxon>Brevundimonas</taxon>
    </lineage>
</organism>
<keyword evidence="6" id="KW-1133">Transmembrane helix</keyword>
<keyword evidence="6" id="KW-0812">Transmembrane</keyword>
<evidence type="ECO:0000256" key="4">
    <source>
        <dbReference type="PROSITE-ProRule" id="PRU00284"/>
    </source>
</evidence>
<dbReference type="EMBL" id="FUIE01000053">
    <property type="protein sequence ID" value="SJM64130.1"/>
    <property type="molecule type" value="Genomic_DNA"/>
</dbReference>
<dbReference type="PROSITE" id="PS50111">
    <property type="entry name" value="CHEMOTAXIS_TRANSDUC_2"/>
    <property type="match status" value="1"/>
</dbReference>
<dbReference type="CDD" id="cd11386">
    <property type="entry name" value="MCP_signal"/>
    <property type="match status" value="1"/>
</dbReference>
<evidence type="ECO:0000259" key="8">
    <source>
        <dbReference type="PROSITE" id="PS50885"/>
    </source>
</evidence>
<dbReference type="InterPro" id="IPR003660">
    <property type="entry name" value="HAMP_dom"/>
</dbReference>
<dbReference type="Gene3D" id="6.10.340.10">
    <property type="match status" value="1"/>
</dbReference>
<dbReference type="SUPFAM" id="SSF158472">
    <property type="entry name" value="HAMP domain-like"/>
    <property type="match status" value="1"/>
</dbReference>
<dbReference type="PANTHER" id="PTHR43531">
    <property type="entry name" value="PROTEIN ICFG"/>
    <property type="match status" value="1"/>
</dbReference>
<sequence>MLQNLSVPKKLILSFMAVIAACGAATLIVLWCVASLQRADAADTASREVMKASDRLMAAAVEQQNAMRGYVASRDPGFIEAFNQGGGDVKSRMADLAASDVEGAYAAEQTALIAATAAFEKSASDVIALARDPATHEAALTQLASAARLSDIRQAVGSIREKEAVQAQARAEAKALAFTEAYIAFVVGGLLALGIAVGAALWLIGALSRPVEAMTRAMGRLAGGDLNVAIPAVGRRDEIGRMADAVLTFKQNAEEKVRLEAEAEAARVAAEAERQAQAERDAEAARQQARVVEGVAKGLDRLSHGQLAFRLNDPFAPEYEGLRTDFNAAMDKLQGVMRIIVERAAAIGASAREISQASDDLSRRTEQQAASLEETAAALEQITATVARSAEGATEAGGVVRGAQSEAVDGQAVVGRAIAAMGEIERSSSEIGAIIGVIDEIAFQTNLLALNAGVEAARAGDAGRGFAVVASEVRALAQRSASAAKEIKTLITESGRQVGAGVALVGDTGHALERIAGQIQRLTVIAEEIAASSHEQSSGLQQVNIAVNQMDQVTQQNAAMVEESTAASHALASDAVELDRMMGQFALDDARDLDARGRMDALARAVA</sequence>
<dbReference type="SUPFAM" id="SSF58104">
    <property type="entry name" value="Methyl-accepting chemotaxis protein (MCP) signaling domain"/>
    <property type="match status" value="1"/>
</dbReference>
<feature type="domain" description="Methyl-accepting transducer" evidence="7">
    <location>
        <begin position="343"/>
        <end position="572"/>
    </location>
</feature>
<feature type="domain" description="HAMP" evidence="8">
    <location>
        <begin position="205"/>
        <end position="258"/>
    </location>
</feature>
<dbReference type="Pfam" id="PF00672">
    <property type="entry name" value="HAMP"/>
    <property type="match status" value="1"/>
</dbReference>
<dbReference type="Pfam" id="PF05227">
    <property type="entry name" value="CHASE3"/>
    <property type="match status" value="1"/>
</dbReference>
<dbReference type="SMART" id="SM00283">
    <property type="entry name" value="MA"/>
    <property type="match status" value="1"/>
</dbReference>
<dbReference type="Pfam" id="PF00015">
    <property type="entry name" value="MCPsignal"/>
    <property type="match status" value="1"/>
</dbReference>
<dbReference type="GO" id="GO:0007165">
    <property type="term" value="P:signal transduction"/>
    <property type="evidence" value="ECO:0007669"/>
    <property type="project" value="UniProtKB-KW"/>
</dbReference>
<dbReference type="Gene3D" id="1.10.287.950">
    <property type="entry name" value="Methyl-accepting chemotaxis protein"/>
    <property type="match status" value="1"/>
</dbReference>
<keyword evidence="4" id="KW-0807">Transducer</keyword>
<proteinExistence type="inferred from homology"/>
<dbReference type="PANTHER" id="PTHR43531:SF11">
    <property type="entry name" value="METHYL-ACCEPTING CHEMOTAXIS PROTEIN 3"/>
    <property type="match status" value="1"/>
</dbReference>
<reference evidence="9 10" key="1">
    <citation type="submission" date="2017-02" db="EMBL/GenBank/DDBJ databases">
        <authorList>
            <person name="Peterson S.W."/>
        </authorList>
    </citation>
    <scope>NUCLEOTIDE SEQUENCE [LARGE SCALE GENOMIC DNA]</scope>
    <source>
        <strain evidence="9 10">3F5N</strain>
    </source>
</reference>
<evidence type="ECO:0000256" key="6">
    <source>
        <dbReference type="SAM" id="Phobius"/>
    </source>
</evidence>
<keyword evidence="9" id="KW-0675">Receptor</keyword>
<evidence type="ECO:0000259" key="7">
    <source>
        <dbReference type="PROSITE" id="PS50111"/>
    </source>
</evidence>
<comment type="similarity">
    <text evidence="3">Belongs to the methyl-accepting chemotaxis (MCP) protein family.</text>
</comment>
<keyword evidence="2" id="KW-0145">Chemotaxis</keyword>
<accession>A0A1R4G7A7</accession>
<dbReference type="AlphaFoldDB" id="A0A1R4G7A7"/>
<dbReference type="RefSeq" id="WP_087140858.1">
    <property type="nucleotide sequence ID" value="NZ_FUIE01000053.1"/>
</dbReference>
<evidence type="ECO:0000256" key="2">
    <source>
        <dbReference type="ARBA" id="ARBA00022500"/>
    </source>
</evidence>
<dbReference type="FunFam" id="1.10.287.950:FF:000001">
    <property type="entry name" value="Methyl-accepting chemotaxis sensory transducer"/>
    <property type="match status" value="1"/>
</dbReference>
<dbReference type="InterPro" id="IPR004089">
    <property type="entry name" value="MCPsignal_dom"/>
</dbReference>
<feature type="transmembrane region" description="Helical" evidence="6">
    <location>
        <begin position="12"/>
        <end position="34"/>
    </location>
</feature>
<gene>
    <name evidence="9" type="ORF">FM111_10195</name>
</gene>
<keyword evidence="6" id="KW-0472">Membrane</keyword>
<dbReference type="PROSITE" id="PS50885">
    <property type="entry name" value="HAMP"/>
    <property type="match status" value="2"/>
</dbReference>
<feature type="coiled-coil region" evidence="5">
    <location>
        <begin position="256"/>
        <end position="288"/>
    </location>
</feature>
<dbReference type="CDD" id="cd06225">
    <property type="entry name" value="HAMP"/>
    <property type="match status" value="1"/>
</dbReference>